<evidence type="ECO:0000313" key="1">
    <source>
        <dbReference type="EMBL" id="RAI62587.1"/>
    </source>
</evidence>
<gene>
    <name evidence="1" type="ORF">DOZ80_30255</name>
</gene>
<evidence type="ECO:0000313" key="2">
    <source>
        <dbReference type="Proteomes" id="UP000249493"/>
    </source>
</evidence>
<comment type="caution">
    <text evidence="1">The sequence shown here is derived from an EMBL/GenBank/DDBJ whole genome shotgun (WGS) entry which is preliminary data.</text>
</comment>
<dbReference type="EMBL" id="QLIN01000022">
    <property type="protein sequence ID" value="RAI62587.1"/>
    <property type="molecule type" value="Genomic_DNA"/>
</dbReference>
<sequence>MKASLMSSFFSVCVADLVKPRSKTEVTPVAEAATATNRLLKRQMAEMFKAGFPFFIVSLISQLGSNLL</sequence>
<organism evidence="1 2">
    <name type="scientific">Pseudomonas fluorescens</name>
    <dbReference type="NCBI Taxonomy" id="294"/>
    <lineage>
        <taxon>Bacteria</taxon>
        <taxon>Pseudomonadati</taxon>
        <taxon>Pseudomonadota</taxon>
        <taxon>Gammaproteobacteria</taxon>
        <taxon>Pseudomonadales</taxon>
        <taxon>Pseudomonadaceae</taxon>
        <taxon>Pseudomonas</taxon>
    </lineage>
</organism>
<dbReference type="Proteomes" id="UP000249493">
    <property type="component" value="Unassembled WGS sequence"/>
</dbReference>
<reference evidence="1 2" key="1">
    <citation type="submission" date="2018-06" db="EMBL/GenBank/DDBJ databases">
        <authorList>
            <person name="Zhirakovskaya E."/>
        </authorList>
    </citation>
    <scope>NUCLEOTIDE SEQUENCE [LARGE SCALE GENOMIC DNA]</scope>
    <source>
        <strain evidence="1 2">LY3</strain>
    </source>
</reference>
<name>A0A327MIG9_PSEFL</name>
<accession>A0A327MIG9</accession>
<proteinExistence type="predicted"/>
<protein>
    <submittedName>
        <fullName evidence="1">Uncharacterized protein</fullName>
    </submittedName>
</protein>
<dbReference type="AlphaFoldDB" id="A0A327MIG9"/>